<dbReference type="Pfam" id="PF13417">
    <property type="entry name" value="GST_N_3"/>
    <property type="match status" value="1"/>
</dbReference>
<dbReference type="GeneID" id="7823946"/>
<dbReference type="CDD" id="cd00570">
    <property type="entry name" value="GST_N_family"/>
    <property type="match status" value="1"/>
</dbReference>
<accession>Q24I43</accession>
<dbReference type="PANTHER" id="PTHR43968">
    <property type="match status" value="1"/>
</dbReference>
<evidence type="ECO:0000313" key="2">
    <source>
        <dbReference type="EMBL" id="EAS07395.1"/>
    </source>
</evidence>
<keyword evidence="3" id="KW-1185">Reference proteome</keyword>
<dbReference type="Gene3D" id="3.40.30.10">
    <property type="entry name" value="Glutaredoxin"/>
    <property type="match status" value="1"/>
</dbReference>
<dbReference type="SUPFAM" id="SSF52833">
    <property type="entry name" value="Thioredoxin-like"/>
    <property type="match status" value="1"/>
</dbReference>
<dbReference type="PANTHER" id="PTHR43968:SF6">
    <property type="entry name" value="GLUTATHIONE S-TRANSFERASE OMEGA"/>
    <property type="match status" value="1"/>
</dbReference>
<dbReference type="Proteomes" id="UP000009168">
    <property type="component" value="Unassembled WGS sequence"/>
</dbReference>
<dbReference type="InterPro" id="IPR050983">
    <property type="entry name" value="GST_Omega/HSP26"/>
</dbReference>
<name>Q24I43_TETTS</name>
<evidence type="ECO:0000313" key="3">
    <source>
        <dbReference type="Proteomes" id="UP000009168"/>
    </source>
</evidence>
<gene>
    <name evidence="2" type="ORF">TTHERM_00569310</name>
</gene>
<evidence type="ECO:0000259" key="1">
    <source>
        <dbReference type="PROSITE" id="PS50404"/>
    </source>
</evidence>
<dbReference type="PROSITE" id="PS51354">
    <property type="entry name" value="GLUTAREDOXIN_2"/>
    <property type="match status" value="1"/>
</dbReference>
<protein>
    <submittedName>
        <fullName evidence="2">Glutathione S-transferase, amine-terminal domain protein</fullName>
    </submittedName>
</protein>
<dbReference type="HOGENOM" id="CLU_090185_0_0_1"/>
<dbReference type="GO" id="GO:0005737">
    <property type="term" value="C:cytoplasm"/>
    <property type="evidence" value="ECO:0007669"/>
    <property type="project" value="TreeGrafter"/>
</dbReference>
<dbReference type="KEGG" id="tet:TTHERM_00569310"/>
<dbReference type="RefSeq" id="XP_001027637.1">
    <property type="nucleotide sequence ID" value="XM_001027637.3"/>
</dbReference>
<organism evidence="2 3">
    <name type="scientific">Tetrahymena thermophila (strain SB210)</name>
    <dbReference type="NCBI Taxonomy" id="312017"/>
    <lineage>
        <taxon>Eukaryota</taxon>
        <taxon>Sar</taxon>
        <taxon>Alveolata</taxon>
        <taxon>Ciliophora</taxon>
        <taxon>Intramacronucleata</taxon>
        <taxon>Oligohymenophorea</taxon>
        <taxon>Hymenostomatida</taxon>
        <taxon>Tetrahymenina</taxon>
        <taxon>Tetrahymenidae</taxon>
        <taxon>Tetrahymena</taxon>
    </lineage>
</organism>
<reference evidence="3" key="1">
    <citation type="journal article" date="2006" name="PLoS Biol.">
        <title>Macronuclear genome sequence of the ciliate Tetrahymena thermophila, a model eukaryote.</title>
        <authorList>
            <person name="Eisen J.A."/>
            <person name="Coyne R.S."/>
            <person name="Wu M."/>
            <person name="Wu D."/>
            <person name="Thiagarajan M."/>
            <person name="Wortman J.R."/>
            <person name="Badger J.H."/>
            <person name="Ren Q."/>
            <person name="Amedeo P."/>
            <person name="Jones K.M."/>
            <person name="Tallon L.J."/>
            <person name="Delcher A.L."/>
            <person name="Salzberg S.L."/>
            <person name="Silva J.C."/>
            <person name="Haas B.J."/>
            <person name="Majoros W.H."/>
            <person name="Farzad M."/>
            <person name="Carlton J.M."/>
            <person name="Smith R.K. Jr."/>
            <person name="Garg J."/>
            <person name="Pearlman R.E."/>
            <person name="Karrer K.M."/>
            <person name="Sun L."/>
            <person name="Manning G."/>
            <person name="Elde N.C."/>
            <person name="Turkewitz A.P."/>
            <person name="Asai D.J."/>
            <person name="Wilkes D.E."/>
            <person name="Wang Y."/>
            <person name="Cai H."/>
            <person name="Collins K."/>
            <person name="Stewart B.A."/>
            <person name="Lee S.R."/>
            <person name="Wilamowska K."/>
            <person name="Weinberg Z."/>
            <person name="Ruzzo W.L."/>
            <person name="Wloga D."/>
            <person name="Gaertig J."/>
            <person name="Frankel J."/>
            <person name="Tsao C.-C."/>
            <person name="Gorovsky M.A."/>
            <person name="Keeling P.J."/>
            <person name="Waller R.F."/>
            <person name="Patron N.J."/>
            <person name="Cherry J.M."/>
            <person name="Stover N.A."/>
            <person name="Krieger C.J."/>
            <person name="del Toro C."/>
            <person name="Ryder H.F."/>
            <person name="Williamson S.C."/>
            <person name="Barbeau R.A."/>
            <person name="Hamilton E.P."/>
            <person name="Orias E."/>
        </authorList>
    </citation>
    <scope>NUCLEOTIDE SEQUENCE [LARGE SCALE GENOMIC DNA]</scope>
    <source>
        <strain evidence="3">SB210</strain>
    </source>
</reference>
<dbReference type="OrthoDB" id="202840at2759"/>
<dbReference type="InterPro" id="IPR036249">
    <property type="entry name" value="Thioredoxin-like_sf"/>
</dbReference>
<feature type="domain" description="GST N-terminal" evidence="1">
    <location>
        <begin position="6"/>
        <end position="88"/>
    </location>
</feature>
<proteinExistence type="predicted"/>
<dbReference type="InParanoid" id="Q24I43"/>
<sequence>MDLVQKKIKIYQSLSCPFCQKVKLAMELLSVPYFQYEIDIANFEHEQEWFKQINPEQTVPALILTDNTPAFESFPFIKKLDSENVNVFSKQNGENYETALKIVSTQLGKAFWTYLNAWGKAENKNDPSLDELYKNLHDVLVSLAKEYKFENSFFFGSKEHPSLFDVGFFSNIYQVYLLSKLILKKDVFSSTIAEEDAALKKFLTYINFTSKLEEFQRVTYKPAHLPEEGTNFYLKENEITIPDQFNYEDFLVATVCKKYNLKI</sequence>
<dbReference type="EMBL" id="GG662498">
    <property type="protein sequence ID" value="EAS07395.1"/>
    <property type="molecule type" value="Genomic_DNA"/>
</dbReference>
<dbReference type="PROSITE" id="PS50404">
    <property type="entry name" value="GST_NTER"/>
    <property type="match status" value="1"/>
</dbReference>
<dbReference type="InterPro" id="IPR004045">
    <property type="entry name" value="Glutathione_S-Trfase_N"/>
</dbReference>
<dbReference type="AlphaFoldDB" id="Q24I43"/>